<dbReference type="InterPro" id="IPR050229">
    <property type="entry name" value="GlpE_sulfurtransferase"/>
</dbReference>
<comment type="caution">
    <text evidence="2">The sequence shown here is derived from an EMBL/GenBank/DDBJ whole genome shotgun (WGS) entry which is preliminary data.</text>
</comment>
<gene>
    <name evidence="2" type="ORF">IDH45_29685</name>
</gene>
<reference evidence="2" key="1">
    <citation type="submission" date="2020-09" db="EMBL/GenBank/DDBJ databases">
        <title>A novel bacterium of genus Paenibacillus, isolated from South China Sea.</title>
        <authorList>
            <person name="Huang H."/>
            <person name="Mo K."/>
            <person name="Hu Y."/>
        </authorList>
    </citation>
    <scope>NUCLEOTIDE SEQUENCE</scope>
    <source>
        <strain evidence="2">IB182363</strain>
    </source>
</reference>
<accession>A0A927CGC9</accession>
<dbReference type="InterPro" id="IPR001763">
    <property type="entry name" value="Rhodanese-like_dom"/>
</dbReference>
<dbReference type="InterPro" id="IPR036873">
    <property type="entry name" value="Rhodanese-like_dom_sf"/>
</dbReference>
<dbReference type="CDD" id="cd00158">
    <property type="entry name" value="RHOD"/>
    <property type="match status" value="1"/>
</dbReference>
<dbReference type="Gene3D" id="3.40.250.10">
    <property type="entry name" value="Rhodanese-like domain"/>
    <property type="match status" value="1"/>
</dbReference>
<feature type="domain" description="Rhodanese" evidence="1">
    <location>
        <begin position="20"/>
        <end position="104"/>
    </location>
</feature>
<sequence length="106" mass="12044">MAGQYSKDILPHEVRQKLERGESFPIIDVREQDEWESGHIPGARHIPLGTLNERHQELDTKQETIIVCRSGNRSGLACEFLESIGYNVINMQGGMMSWDGQVEYGK</sequence>
<evidence type="ECO:0000259" key="1">
    <source>
        <dbReference type="PROSITE" id="PS50206"/>
    </source>
</evidence>
<name>A0A927CGC9_9BACL</name>
<protein>
    <submittedName>
        <fullName evidence="2">Rhodanese-like domain-containing protein</fullName>
    </submittedName>
</protein>
<evidence type="ECO:0000313" key="2">
    <source>
        <dbReference type="EMBL" id="MBD2866153.1"/>
    </source>
</evidence>
<dbReference type="Proteomes" id="UP000639396">
    <property type="component" value="Unassembled WGS sequence"/>
</dbReference>
<dbReference type="PANTHER" id="PTHR43031">
    <property type="entry name" value="FAD-DEPENDENT OXIDOREDUCTASE"/>
    <property type="match status" value="1"/>
</dbReference>
<dbReference type="SUPFAM" id="SSF52821">
    <property type="entry name" value="Rhodanese/Cell cycle control phosphatase"/>
    <property type="match status" value="1"/>
</dbReference>
<dbReference type="PANTHER" id="PTHR43031:SF17">
    <property type="entry name" value="SULFURTRANSFERASE YTWF-RELATED"/>
    <property type="match status" value="1"/>
</dbReference>
<evidence type="ECO:0000313" key="3">
    <source>
        <dbReference type="Proteomes" id="UP000639396"/>
    </source>
</evidence>
<keyword evidence="3" id="KW-1185">Reference proteome</keyword>
<dbReference type="SMART" id="SM00450">
    <property type="entry name" value="RHOD"/>
    <property type="match status" value="1"/>
</dbReference>
<proteinExistence type="predicted"/>
<dbReference type="RefSeq" id="WP_190931771.1">
    <property type="nucleotide sequence ID" value="NZ_JACXJA010000053.1"/>
</dbReference>
<dbReference type="AlphaFoldDB" id="A0A927CGC9"/>
<dbReference type="EMBL" id="JACXJA010000053">
    <property type="protein sequence ID" value="MBD2866153.1"/>
    <property type="molecule type" value="Genomic_DNA"/>
</dbReference>
<organism evidence="2 3">
    <name type="scientific">Paenibacillus oceani</name>
    <dbReference type="NCBI Taxonomy" id="2772510"/>
    <lineage>
        <taxon>Bacteria</taxon>
        <taxon>Bacillati</taxon>
        <taxon>Bacillota</taxon>
        <taxon>Bacilli</taxon>
        <taxon>Bacillales</taxon>
        <taxon>Paenibacillaceae</taxon>
        <taxon>Paenibacillus</taxon>
    </lineage>
</organism>
<dbReference type="Pfam" id="PF00581">
    <property type="entry name" value="Rhodanese"/>
    <property type="match status" value="1"/>
</dbReference>
<dbReference type="PROSITE" id="PS50206">
    <property type="entry name" value="RHODANESE_3"/>
    <property type="match status" value="1"/>
</dbReference>